<dbReference type="PANTHER" id="PTHR43744">
    <property type="entry name" value="ABC TRANSPORTER PERMEASE PROTEIN MG189-RELATED-RELATED"/>
    <property type="match status" value="1"/>
</dbReference>
<evidence type="ECO:0000256" key="5">
    <source>
        <dbReference type="ARBA" id="ARBA00022989"/>
    </source>
</evidence>
<feature type="domain" description="ABC transmembrane type-1" evidence="8">
    <location>
        <begin position="73"/>
        <end position="275"/>
    </location>
</feature>
<evidence type="ECO:0000313" key="9">
    <source>
        <dbReference type="EMBL" id="SFF11699.1"/>
    </source>
</evidence>
<keyword evidence="5 7" id="KW-1133">Transmembrane helix</keyword>
<feature type="transmembrane region" description="Helical" evidence="7">
    <location>
        <begin position="139"/>
        <end position="160"/>
    </location>
</feature>
<dbReference type="SUPFAM" id="SSF161098">
    <property type="entry name" value="MetI-like"/>
    <property type="match status" value="1"/>
</dbReference>
<dbReference type="PANTHER" id="PTHR43744:SF9">
    <property type="entry name" value="POLYGALACTURONAN_RHAMNOGALACTURONAN TRANSPORT SYSTEM PERMEASE PROTEIN YTCP"/>
    <property type="match status" value="1"/>
</dbReference>
<keyword evidence="2 7" id="KW-0813">Transport</keyword>
<comment type="subcellular location">
    <subcellularLocation>
        <location evidence="1 7">Cell membrane</location>
        <topology evidence="1 7">Multi-pass membrane protein</topology>
    </subcellularLocation>
</comment>
<dbReference type="GO" id="GO:0055085">
    <property type="term" value="P:transmembrane transport"/>
    <property type="evidence" value="ECO:0007669"/>
    <property type="project" value="InterPro"/>
</dbReference>
<proteinExistence type="inferred from homology"/>
<dbReference type="GO" id="GO:0005886">
    <property type="term" value="C:plasma membrane"/>
    <property type="evidence" value="ECO:0007669"/>
    <property type="project" value="UniProtKB-SubCell"/>
</dbReference>
<feature type="transmembrane region" description="Helical" evidence="7">
    <location>
        <begin position="181"/>
        <end position="203"/>
    </location>
</feature>
<name>A0A1I2G3I1_9BACL</name>
<evidence type="ECO:0000256" key="2">
    <source>
        <dbReference type="ARBA" id="ARBA00022448"/>
    </source>
</evidence>
<keyword evidence="3" id="KW-1003">Cell membrane</keyword>
<dbReference type="PROSITE" id="PS50928">
    <property type="entry name" value="ABC_TM1"/>
    <property type="match status" value="1"/>
</dbReference>
<evidence type="ECO:0000259" key="8">
    <source>
        <dbReference type="PROSITE" id="PS50928"/>
    </source>
</evidence>
<evidence type="ECO:0000313" key="10">
    <source>
        <dbReference type="Proteomes" id="UP000183410"/>
    </source>
</evidence>
<feature type="transmembrane region" description="Helical" evidence="7">
    <location>
        <begin position="73"/>
        <end position="96"/>
    </location>
</feature>
<keyword evidence="6 7" id="KW-0472">Membrane</keyword>
<feature type="transmembrane region" description="Helical" evidence="7">
    <location>
        <begin position="259"/>
        <end position="276"/>
    </location>
</feature>
<sequence length="291" mass="32495">MRDQQASRSFDIVNTIAILLFVLICLAPFLHIIAISLSSTRSIMSGEVSLIPVEINWDAYKQVFSDKSMIRSLGFTVMLTVLFTIMCMLMTIAAAYPLAKTKLKGRKLVMFIIIITMFFSGGLIPEYMLVRNLGLLDTIWALMLPGLISPFYLIILITFFQNIPDSLEESAEIDGSSYLRTLVSIIVPLSLPVIATLSLFYAVGRWNGFTDTLMYITSPEMYPLQLKLYQLVQNNMVSELLVMEGANGQAKLQPESLKAASVIFATVPIMIVYPWLQRYFVSGVMLGAVKG</sequence>
<feature type="transmembrane region" description="Helical" evidence="7">
    <location>
        <begin position="108"/>
        <end position="127"/>
    </location>
</feature>
<keyword evidence="10" id="KW-1185">Reference proteome</keyword>
<evidence type="ECO:0000256" key="6">
    <source>
        <dbReference type="ARBA" id="ARBA00023136"/>
    </source>
</evidence>
<dbReference type="OrthoDB" id="9810086at2"/>
<evidence type="ECO:0000256" key="4">
    <source>
        <dbReference type="ARBA" id="ARBA00022692"/>
    </source>
</evidence>
<reference evidence="10" key="1">
    <citation type="submission" date="2016-10" db="EMBL/GenBank/DDBJ databases">
        <authorList>
            <person name="Varghese N."/>
            <person name="Submissions S."/>
        </authorList>
    </citation>
    <scope>NUCLEOTIDE SEQUENCE [LARGE SCALE GENOMIC DNA]</scope>
    <source>
        <strain evidence="10">CGMCC 1.10223</strain>
    </source>
</reference>
<dbReference type="CDD" id="cd06261">
    <property type="entry name" value="TM_PBP2"/>
    <property type="match status" value="1"/>
</dbReference>
<keyword evidence="4 7" id="KW-0812">Transmembrane</keyword>
<protein>
    <submittedName>
        <fullName evidence="9">Putative aldouronate transport system permease protein</fullName>
    </submittedName>
</protein>
<dbReference type="EMBL" id="FONN01000014">
    <property type="protein sequence ID" value="SFF11699.1"/>
    <property type="molecule type" value="Genomic_DNA"/>
</dbReference>
<comment type="similarity">
    <text evidence="7">Belongs to the binding-protein-dependent transport system permease family.</text>
</comment>
<gene>
    <name evidence="9" type="ORF">SAMN04487969_114110</name>
</gene>
<accession>A0A1I2G3I1</accession>
<dbReference type="InterPro" id="IPR000515">
    <property type="entry name" value="MetI-like"/>
</dbReference>
<dbReference type="Pfam" id="PF00528">
    <property type="entry name" value="BPD_transp_1"/>
    <property type="match status" value="1"/>
</dbReference>
<dbReference type="InterPro" id="IPR035906">
    <property type="entry name" value="MetI-like_sf"/>
</dbReference>
<evidence type="ECO:0000256" key="3">
    <source>
        <dbReference type="ARBA" id="ARBA00022475"/>
    </source>
</evidence>
<feature type="transmembrane region" description="Helical" evidence="7">
    <location>
        <begin position="12"/>
        <end position="37"/>
    </location>
</feature>
<dbReference type="Gene3D" id="1.10.3720.10">
    <property type="entry name" value="MetI-like"/>
    <property type="match status" value="1"/>
</dbReference>
<organism evidence="9 10">
    <name type="scientific">Paenibacillus algorifonticola</name>
    <dbReference type="NCBI Taxonomy" id="684063"/>
    <lineage>
        <taxon>Bacteria</taxon>
        <taxon>Bacillati</taxon>
        <taxon>Bacillota</taxon>
        <taxon>Bacilli</taxon>
        <taxon>Bacillales</taxon>
        <taxon>Paenibacillaceae</taxon>
        <taxon>Paenibacillus</taxon>
    </lineage>
</organism>
<evidence type="ECO:0000256" key="1">
    <source>
        <dbReference type="ARBA" id="ARBA00004651"/>
    </source>
</evidence>
<dbReference type="AlphaFoldDB" id="A0A1I2G3I1"/>
<dbReference type="RefSeq" id="WP_046233044.1">
    <property type="nucleotide sequence ID" value="NZ_FONN01000014.1"/>
</dbReference>
<dbReference type="Proteomes" id="UP000183410">
    <property type="component" value="Unassembled WGS sequence"/>
</dbReference>
<evidence type="ECO:0000256" key="7">
    <source>
        <dbReference type="RuleBase" id="RU363032"/>
    </source>
</evidence>